<protein>
    <submittedName>
        <fullName evidence="1">Uncharacterized protein</fullName>
    </submittedName>
</protein>
<proteinExistence type="predicted"/>
<gene>
    <name evidence="1" type="ORF">MSG28_011916</name>
</gene>
<organism evidence="1 2">
    <name type="scientific">Choristoneura fumiferana</name>
    <name type="common">Spruce budworm moth</name>
    <name type="synonym">Archips fumiferana</name>
    <dbReference type="NCBI Taxonomy" id="7141"/>
    <lineage>
        <taxon>Eukaryota</taxon>
        <taxon>Metazoa</taxon>
        <taxon>Ecdysozoa</taxon>
        <taxon>Arthropoda</taxon>
        <taxon>Hexapoda</taxon>
        <taxon>Insecta</taxon>
        <taxon>Pterygota</taxon>
        <taxon>Neoptera</taxon>
        <taxon>Endopterygota</taxon>
        <taxon>Lepidoptera</taxon>
        <taxon>Glossata</taxon>
        <taxon>Ditrysia</taxon>
        <taxon>Tortricoidea</taxon>
        <taxon>Tortricidae</taxon>
        <taxon>Tortricinae</taxon>
        <taxon>Choristoneura</taxon>
    </lineage>
</organism>
<reference evidence="1 2" key="1">
    <citation type="journal article" date="2022" name="Genome Biol. Evol.">
        <title>The Spruce Budworm Genome: Reconstructing the Evolutionary History of Antifreeze Proteins.</title>
        <authorList>
            <person name="Beliveau C."/>
            <person name="Gagne P."/>
            <person name="Picq S."/>
            <person name="Vernygora O."/>
            <person name="Keeling C.I."/>
            <person name="Pinkney K."/>
            <person name="Doucet D."/>
            <person name="Wen F."/>
            <person name="Johnston J.S."/>
            <person name="Maaroufi H."/>
            <person name="Boyle B."/>
            <person name="Laroche J."/>
            <person name="Dewar K."/>
            <person name="Juretic N."/>
            <person name="Blackburn G."/>
            <person name="Nisole A."/>
            <person name="Brunet B."/>
            <person name="Brandao M."/>
            <person name="Lumley L."/>
            <person name="Duan J."/>
            <person name="Quan G."/>
            <person name="Lucarotti C.J."/>
            <person name="Roe A.D."/>
            <person name="Sperling F.A.H."/>
            <person name="Levesque R.C."/>
            <person name="Cusson M."/>
        </authorList>
    </citation>
    <scope>NUCLEOTIDE SEQUENCE [LARGE SCALE GENOMIC DNA]</scope>
    <source>
        <strain evidence="1">Glfc:IPQL:Cfum</strain>
    </source>
</reference>
<name>A0ACC0KM55_CHOFU</name>
<accession>A0ACC0KM55</accession>
<dbReference type="Proteomes" id="UP001064048">
    <property type="component" value="Chromosome 20"/>
</dbReference>
<comment type="caution">
    <text evidence="1">The sequence shown here is derived from an EMBL/GenBank/DDBJ whole genome shotgun (WGS) entry which is preliminary data.</text>
</comment>
<evidence type="ECO:0000313" key="2">
    <source>
        <dbReference type="Proteomes" id="UP001064048"/>
    </source>
</evidence>
<dbReference type="EMBL" id="CM046120">
    <property type="protein sequence ID" value="KAI8437666.1"/>
    <property type="molecule type" value="Genomic_DNA"/>
</dbReference>
<evidence type="ECO:0000313" key="1">
    <source>
        <dbReference type="EMBL" id="KAI8437666.1"/>
    </source>
</evidence>
<keyword evidence="2" id="KW-1185">Reference proteome</keyword>
<sequence length="515" mass="57673">MVHKFNIEAADAPAISRLRSVTSQIVACMSPNLLLLDLGMAISFSTIALPDLLHATEGLSLDQNQASWFGSIAFIVQPIGALVSGPMVDYCGRKKANFLANLPHVFAWILMYFAWNLPSLFVANALLGLGTGVMEAPINSYVGEVSEPTMRGALCTFTQFFLSIGVFVMYFLPTLVDWRRAALICLIAPVLSMLLVLLVPETPIWLLVNRREKEALKSLCYLRGWTTPENVREEYDDLVVYSEVLQQCVICHKTGDKPSDCEHYKMNFVKRFLLKIKYVMLCKETLRPLSLILLYFSFLIMSGFIPMRPNMVNVCGAFGMADDGKNIVLMVGVLTLITTLLLVGFIKVFGKRKLALFSMLGAAVSCVGLSVYAKTYLEDSVFSYDPTTFPETKSYVPLVLFYLLVIFNGFAVPWVLLGEVFSFRSRASAQGIAAAMNYVVTFIASKTFINMEISLHLWGTYAVYAALSFIGTIYLYFFLPETEGKSLQQIESYYNGKLKTFANDPLINLFKRFKR</sequence>